<evidence type="ECO:0008006" key="3">
    <source>
        <dbReference type="Google" id="ProtNLM"/>
    </source>
</evidence>
<keyword evidence="2" id="KW-1185">Reference proteome</keyword>
<evidence type="ECO:0000313" key="2">
    <source>
        <dbReference type="Proteomes" id="UP000810207"/>
    </source>
</evidence>
<accession>A0ABS4RSR3</accession>
<dbReference type="Proteomes" id="UP000810207">
    <property type="component" value="Unassembled WGS sequence"/>
</dbReference>
<dbReference type="RefSeq" id="WP_211082140.1">
    <property type="nucleotide sequence ID" value="NZ_CBCSLC010000003.1"/>
</dbReference>
<gene>
    <name evidence="1" type="ORF">J2Z28_001957</name>
</gene>
<dbReference type="EMBL" id="JAGIKV010000006">
    <property type="protein sequence ID" value="MBP2245339.1"/>
    <property type="molecule type" value="Genomic_DNA"/>
</dbReference>
<proteinExistence type="predicted"/>
<organism evidence="1 2">
    <name type="scientific">Paenibacillus xylanexedens</name>
    <dbReference type="NCBI Taxonomy" id="528191"/>
    <lineage>
        <taxon>Bacteria</taxon>
        <taxon>Bacillati</taxon>
        <taxon>Bacillota</taxon>
        <taxon>Bacilli</taxon>
        <taxon>Bacillales</taxon>
        <taxon>Paenibacillaceae</taxon>
        <taxon>Paenibacillus</taxon>
    </lineage>
</organism>
<name>A0ABS4RSR3_PAEXY</name>
<reference evidence="1 2" key="1">
    <citation type="submission" date="2021-03" db="EMBL/GenBank/DDBJ databases">
        <title>Genomic Encyclopedia of Type Strains, Phase IV (KMG-IV): sequencing the most valuable type-strain genomes for metagenomic binning, comparative biology and taxonomic classification.</title>
        <authorList>
            <person name="Goeker M."/>
        </authorList>
    </citation>
    <scope>NUCLEOTIDE SEQUENCE [LARGE SCALE GENOMIC DNA]</scope>
    <source>
        <strain evidence="1 2">DSM 21292</strain>
    </source>
</reference>
<sequence>MKKFVVRLRVKELMKAQIDKDIASDKELADLLNVNVTQIWRIKLPVEDPRNNVPGNQFIAGVMEIFGGRFDEYFYIEEVDDPRKTKQKPEKVTV</sequence>
<protein>
    <recommendedName>
        <fullName evidence="3">HTH cro/C1-type domain-containing protein</fullName>
    </recommendedName>
</protein>
<comment type="caution">
    <text evidence="1">The sequence shown here is derived from an EMBL/GenBank/DDBJ whole genome shotgun (WGS) entry which is preliminary data.</text>
</comment>
<evidence type="ECO:0000313" key="1">
    <source>
        <dbReference type="EMBL" id="MBP2245339.1"/>
    </source>
</evidence>